<evidence type="ECO:0000313" key="3">
    <source>
        <dbReference type="Proteomes" id="UP001165541"/>
    </source>
</evidence>
<dbReference type="EMBL" id="JAMKFE010000007">
    <property type="protein sequence ID" value="MCM5680533.1"/>
    <property type="molecule type" value="Genomic_DNA"/>
</dbReference>
<sequence>MNATWTVRIERLQTRLRVGVDADEGLPQPVTVTLRLRGVAAACPASLGECIDYAPLCRWIAEEWPCTPHVALLETRVNELLAFAFDLDVRVQEVHAGLAKQRMSDQAVSVGIERCVSRHEFEAQRRHLATRRTCDERLPA</sequence>
<keyword evidence="3" id="KW-1185">Reference proteome</keyword>
<proteinExistence type="predicted"/>
<organism evidence="2 3">
    <name type="scientific">Caldimonas mangrovi</name>
    <dbReference type="NCBI Taxonomy" id="2944811"/>
    <lineage>
        <taxon>Bacteria</taxon>
        <taxon>Pseudomonadati</taxon>
        <taxon>Pseudomonadota</taxon>
        <taxon>Betaproteobacteria</taxon>
        <taxon>Burkholderiales</taxon>
        <taxon>Sphaerotilaceae</taxon>
        <taxon>Caldimonas</taxon>
    </lineage>
</organism>
<accession>A0ABT0YPD8</accession>
<dbReference type="Pfam" id="PF02152">
    <property type="entry name" value="FolB"/>
    <property type="match status" value="1"/>
</dbReference>
<dbReference type="Proteomes" id="UP001165541">
    <property type="component" value="Unassembled WGS sequence"/>
</dbReference>
<dbReference type="Gene3D" id="3.30.1130.10">
    <property type="match status" value="1"/>
</dbReference>
<dbReference type="SUPFAM" id="SSF55620">
    <property type="entry name" value="Tetrahydrobiopterin biosynthesis enzymes-like"/>
    <property type="match status" value="1"/>
</dbReference>
<gene>
    <name evidence="2" type="ORF">M8A51_13455</name>
</gene>
<name>A0ABT0YPD8_9BURK</name>
<dbReference type="RefSeq" id="WP_251778987.1">
    <property type="nucleotide sequence ID" value="NZ_JAMKFE010000007.1"/>
</dbReference>
<reference evidence="2" key="1">
    <citation type="submission" date="2022-05" db="EMBL/GenBank/DDBJ databases">
        <title>Schlegelella sp. nov., isolated from mangrove soil.</title>
        <authorList>
            <person name="Liu Y."/>
            <person name="Ge X."/>
            <person name="Liu W."/>
        </authorList>
    </citation>
    <scope>NUCLEOTIDE SEQUENCE</scope>
    <source>
        <strain evidence="2">S2-27</strain>
    </source>
</reference>
<evidence type="ECO:0000313" key="2">
    <source>
        <dbReference type="EMBL" id="MCM5680533.1"/>
    </source>
</evidence>
<protein>
    <recommendedName>
        <fullName evidence="1">Dihydroneopterin aldolase/epimerase domain-containing protein</fullName>
    </recommendedName>
</protein>
<dbReference type="InterPro" id="IPR006157">
    <property type="entry name" value="FolB_dom"/>
</dbReference>
<comment type="caution">
    <text evidence="2">The sequence shown here is derived from an EMBL/GenBank/DDBJ whole genome shotgun (WGS) entry which is preliminary data.</text>
</comment>
<dbReference type="InterPro" id="IPR043133">
    <property type="entry name" value="GTP-CH-I_C/QueF"/>
</dbReference>
<dbReference type="SMART" id="SM00905">
    <property type="entry name" value="FolB"/>
    <property type="match status" value="1"/>
</dbReference>
<feature type="domain" description="Dihydroneopterin aldolase/epimerase" evidence="1">
    <location>
        <begin position="7"/>
        <end position="114"/>
    </location>
</feature>
<evidence type="ECO:0000259" key="1">
    <source>
        <dbReference type="SMART" id="SM00905"/>
    </source>
</evidence>